<dbReference type="EMBL" id="JARKNE010000008">
    <property type="protein sequence ID" value="KAK5810604.1"/>
    <property type="molecule type" value="Genomic_DNA"/>
</dbReference>
<protein>
    <recommendedName>
        <fullName evidence="3">Secreted protein</fullName>
    </recommendedName>
</protein>
<gene>
    <name evidence="1" type="ORF">PVK06_025920</name>
</gene>
<evidence type="ECO:0008006" key="3">
    <source>
        <dbReference type="Google" id="ProtNLM"/>
    </source>
</evidence>
<sequence>MALVAVSPASSSVPEIPLSFLFTLLSNGFTGVNRVAGIWFVLFSSGSISADEVSPVKEHIQGSTKHLPSMAYQCRTRQGTSQPSLRNS</sequence>
<evidence type="ECO:0000313" key="2">
    <source>
        <dbReference type="Proteomes" id="UP001358586"/>
    </source>
</evidence>
<reference evidence="1 2" key="1">
    <citation type="submission" date="2023-03" db="EMBL/GenBank/DDBJ databases">
        <title>WGS of Gossypium arboreum.</title>
        <authorList>
            <person name="Yu D."/>
        </authorList>
    </citation>
    <scope>NUCLEOTIDE SEQUENCE [LARGE SCALE GENOMIC DNA]</scope>
    <source>
        <tissue evidence="1">Leaf</tissue>
    </source>
</reference>
<evidence type="ECO:0000313" key="1">
    <source>
        <dbReference type="EMBL" id="KAK5810604.1"/>
    </source>
</evidence>
<proteinExistence type="predicted"/>
<accession>A0ABR0NWB3</accession>
<organism evidence="1 2">
    <name type="scientific">Gossypium arboreum</name>
    <name type="common">Tree cotton</name>
    <name type="synonym">Gossypium nanking</name>
    <dbReference type="NCBI Taxonomy" id="29729"/>
    <lineage>
        <taxon>Eukaryota</taxon>
        <taxon>Viridiplantae</taxon>
        <taxon>Streptophyta</taxon>
        <taxon>Embryophyta</taxon>
        <taxon>Tracheophyta</taxon>
        <taxon>Spermatophyta</taxon>
        <taxon>Magnoliopsida</taxon>
        <taxon>eudicotyledons</taxon>
        <taxon>Gunneridae</taxon>
        <taxon>Pentapetalae</taxon>
        <taxon>rosids</taxon>
        <taxon>malvids</taxon>
        <taxon>Malvales</taxon>
        <taxon>Malvaceae</taxon>
        <taxon>Malvoideae</taxon>
        <taxon>Gossypium</taxon>
    </lineage>
</organism>
<keyword evidence="2" id="KW-1185">Reference proteome</keyword>
<comment type="caution">
    <text evidence="1">The sequence shown here is derived from an EMBL/GenBank/DDBJ whole genome shotgun (WGS) entry which is preliminary data.</text>
</comment>
<dbReference type="Proteomes" id="UP001358586">
    <property type="component" value="Chromosome 8"/>
</dbReference>
<name>A0ABR0NWB3_GOSAR</name>